<evidence type="ECO:0000256" key="1">
    <source>
        <dbReference type="SAM" id="MobiDB-lite"/>
    </source>
</evidence>
<feature type="compositionally biased region" description="Basic and acidic residues" evidence="1">
    <location>
        <begin position="1"/>
        <end position="21"/>
    </location>
</feature>
<accession>A0ABT4Q2Z9</accession>
<keyword evidence="3" id="KW-1185">Reference proteome</keyword>
<organism evidence="2 3">
    <name type="scientific">Paenibacillus gyeongsangnamensis</name>
    <dbReference type="NCBI Taxonomy" id="3388067"/>
    <lineage>
        <taxon>Bacteria</taxon>
        <taxon>Bacillati</taxon>
        <taxon>Bacillota</taxon>
        <taxon>Bacilli</taxon>
        <taxon>Bacillales</taxon>
        <taxon>Paenibacillaceae</taxon>
        <taxon>Paenibacillus</taxon>
    </lineage>
</organism>
<dbReference type="EMBL" id="JAQAGZ010000001">
    <property type="protein sequence ID" value="MCZ8511256.1"/>
    <property type="molecule type" value="Genomic_DNA"/>
</dbReference>
<dbReference type="Pfam" id="PF09954">
    <property type="entry name" value="DUF2188"/>
    <property type="match status" value="1"/>
</dbReference>
<dbReference type="InterPro" id="IPR018691">
    <property type="entry name" value="DUF2188"/>
</dbReference>
<dbReference type="Proteomes" id="UP001527882">
    <property type="component" value="Unassembled WGS sequence"/>
</dbReference>
<gene>
    <name evidence="2" type="ORF">O9H85_02125</name>
</gene>
<name>A0ABT4Q2Z9_9BACL</name>
<protein>
    <submittedName>
        <fullName evidence="2">DUF2188 domain-containing protein</fullName>
    </submittedName>
</protein>
<comment type="caution">
    <text evidence="2">The sequence shown here is derived from an EMBL/GenBank/DDBJ whole genome shotgun (WGS) entry which is preliminary data.</text>
</comment>
<evidence type="ECO:0000313" key="3">
    <source>
        <dbReference type="Proteomes" id="UP001527882"/>
    </source>
</evidence>
<proteinExistence type="predicted"/>
<sequence>MSRDSCRVQKEKATRKTKEWASEAGTSAIIHRKDGKVQTSHRYS</sequence>
<dbReference type="RefSeq" id="WP_269879620.1">
    <property type="nucleotide sequence ID" value="NZ_JAQAGZ010000001.1"/>
</dbReference>
<evidence type="ECO:0000313" key="2">
    <source>
        <dbReference type="EMBL" id="MCZ8511256.1"/>
    </source>
</evidence>
<feature type="region of interest" description="Disordered" evidence="1">
    <location>
        <begin position="1"/>
        <end position="44"/>
    </location>
</feature>
<reference evidence="2 3" key="1">
    <citation type="submission" date="2022-12" db="EMBL/GenBank/DDBJ databases">
        <title>Draft genome sequence of Paenibacillus sp. dW9.</title>
        <authorList>
            <person name="Choi E.-W."/>
            <person name="Kim D.-U."/>
        </authorList>
    </citation>
    <scope>NUCLEOTIDE SEQUENCE [LARGE SCALE GENOMIC DNA]</scope>
    <source>
        <strain evidence="3">dW9</strain>
    </source>
</reference>